<keyword evidence="1" id="KW-0175">Coiled coil</keyword>
<dbReference type="OrthoDB" id="9333799at2759"/>
<gene>
    <name evidence="2" type="ORF">K432DRAFT_408371</name>
</gene>
<accession>A0A8E2JBR3</accession>
<evidence type="ECO:0000256" key="1">
    <source>
        <dbReference type="SAM" id="Coils"/>
    </source>
</evidence>
<feature type="coiled-coil region" evidence="1">
    <location>
        <begin position="86"/>
        <end position="127"/>
    </location>
</feature>
<proteinExistence type="predicted"/>
<dbReference type="Proteomes" id="UP000250266">
    <property type="component" value="Unassembled WGS sequence"/>
</dbReference>
<name>A0A8E2JBR3_9PEZI</name>
<evidence type="ECO:0000313" key="3">
    <source>
        <dbReference type="Proteomes" id="UP000250266"/>
    </source>
</evidence>
<organism evidence="2 3">
    <name type="scientific">Lepidopterella palustris CBS 459.81</name>
    <dbReference type="NCBI Taxonomy" id="1314670"/>
    <lineage>
        <taxon>Eukaryota</taxon>
        <taxon>Fungi</taxon>
        <taxon>Dikarya</taxon>
        <taxon>Ascomycota</taxon>
        <taxon>Pezizomycotina</taxon>
        <taxon>Dothideomycetes</taxon>
        <taxon>Pleosporomycetidae</taxon>
        <taxon>Mytilinidiales</taxon>
        <taxon>Argynnaceae</taxon>
        <taxon>Lepidopterella</taxon>
    </lineage>
</organism>
<evidence type="ECO:0000313" key="2">
    <source>
        <dbReference type="EMBL" id="OCK76189.1"/>
    </source>
</evidence>
<keyword evidence="3" id="KW-1185">Reference proteome</keyword>
<sequence length="171" mass="19428">MSYQHYGSNNDYIHFPPTEDFNIIAQSTRSYPVTDGYTFDPSTWLESDGALEFLPQGEPPNIAASKHDTEATLVGSLELVEILKVLQGLKESFKDLKGSFENLKREVSESKDALSNLQEKFGTLQEDIHHNSSALSNVDKYIESHKKWTWDFREGVESRLQTIADSSKLRK</sequence>
<dbReference type="EMBL" id="KV745234">
    <property type="protein sequence ID" value="OCK76189.1"/>
    <property type="molecule type" value="Genomic_DNA"/>
</dbReference>
<protein>
    <submittedName>
        <fullName evidence="2">Uncharacterized protein</fullName>
    </submittedName>
</protein>
<dbReference type="AlphaFoldDB" id="A0A8E2JBR3"/>
<reference evidence="2 3" key="1">
    <citation type="journal article" date="2016" name="Nat. Commun.">
        <title>Ectomycorrhizal ecology is imprinted in the genome of the dominant symbiotic fungus Cenococcum geophilum.</title>
        <authorList>
            <consortium name="DOE Joint Genome Institute"/>
            <person name="Peter M."/>
            <person name="Kohler A."/>
            <person name="Ohm R.A."/>
            <person name="Kuo A."/>
            <person name="Krutzmann J."/>
            <person name="Morin E."/>
            <person name="Arend M."/>
            <person name="Barry K.W."/>
            <person name="Binder M."/>
            <person name="Choi C."/>
            <person name="Clum A."/>
            <person name="Copeland A."/>
            <person name="Grisel N."/>
            <person name="Haridas S."/>
            <person name="Kipfer T."/>
            <person name="LaButti K."/>
            <person name="Lindquist E."/>
            <person name="Lipzen A."/>
            <person name="Maire R."/>
            <person name="Meier B."/>
            <person name="Mihaltcheva S."/>
            <person name="Molinier V."/>
            <person name="Murat C."/>
            <person name="Poggeler S."/>
            <person name="Quandt C.A."/>
            <person name="Sperisen C."/>
            <person name="Tritt A."/>
            <person name="Tisserant E."/>
            <person name="Crous P.W."/>
            <person name="Henrissat B."/>
            <person name="Nehls U."/>
            <person name="Egli S."/>
            <person name="Spatafora J.W."/>
            <person name="Grigoriev I.V."/>
            <person name="Martin F.M."/>
        </authorList>
    </citation>
    <scope>NUCLEOTIDE SEQUENCE [LARGE SCALE GENOMIC DNA]</scope>
    <source>
        <strain evidence="2 3">CBS 459.81</strain>
    </source>
</reference>